<dbReference type="SUPFAM" id="SSF54427">
    <property type="entry name" value="NTF2-like"/>
    <property type="match status" value="1"/>
</dbReference>
<reference evidence="2 3" key="1">
    <citation type="submission" date="2019-07" db="EMBL/GenBank/DDBJ databases">
        <title>Whole genome shotgun sequence of Novosphingobium sediminis NBRC 106119.</title>
        <authorList>
            <person name="Hosoyama A."/>
            <person name="Uohara A."/>
            <person name="Ohji S."/>
            <person name="Ichikawa N."/>
        </authorList>
    </citation>
    <scope>NUCLEOTIDE SEQUENCE [LARGE SCALE GENOMIC DNA]</scope>
    <source>
        <strain evidence="2 3">NBRC 106119</strain>
    </source>
</reference>
<dbReference type="OrthoDB" id="1492465at2"/>
<name>A0A512AH35_9SPHN</name>
<protein>
    <recommendedName>
        <fullName evidence="1">SnoaL-like domain-containing protein</fullName>
    </recommendedName>
</protein>
<evidence type="ECO:0000313" key="3">
    <source>
        <dbReference type="Proteomes" id="UP000321464"/>
    </source>
</evidence>
<dbReference type="RefSeq" id="WP_147158334.1">
    <property type="nucleotide sequence ID" value="NZ_BJYR01000005.1"/>
</dbReference>
<dbReference type="Gene3D" id="3.10.450.50">
    <property type="match status" value="1"/>
</dbReference>
<dbReference type="Proteomes" id="UP000321464">
    <property type="component" value="Unassembled WGS sequence"/>
</dbReference>
<gene>
    <name evidence="2" type="ORF">NSE01_08090</name>
</gene>
<proteinExistence type="predicted"/>
<accession>A0A512AH35</accession>
<feature type="domain" description="SnoaL-like" evidence="1">
    <location>
        <begin position="2"/>
        <end position="150"/>
    </location>
</feature>
<sequence length="160" mass="17199">MSLSDETLILNLLGRYTRAHDQRDPEAMTALFTPDAIIDIIDAVGGAQRSLGRLEGREAIGAAVRAMMAPHGERAWSQNVISAPIISIAGDEATIDAQFMVFSIMAAEVPQGGWPAGTFGAQGRIVPIEAGQYHPTMRRTADGWAIAAMRIEHRLPMAFG</sequence>
<keyword evidence="3" id="KW-1185">Reference proteome</keyword>
<dbReference type="InterPro" id="IPR032710">
    <property type="entry name" value="NTF2-like_dom_sf"/>
</dbReference>
<evidence type="ECO:0000259" key="1">
    <source>
        <dbReference type="Pfam" id="PF13577"/>
    </source>
</evidence>
<dbReference type="Pfam" id="PF13577">
    <property type="entry name" value="SnoaL_4"/>
    <property type="match status" value="1"/>
</dbReference>
<dbReference type="EMBL" id="BJYR01000005">
    <property type="protein sequence ID" value="GEN98976.1"/>
    <property type="molecule type" value="Genomic_DNA"/>
</dbReference>
<organism evidence="2 3">
    <name type="scientific">Novosphingobium sediminis</name>
    <dbReference type="NCBI Taxonomy" id="707214"/>
    <lineage>
        <taxon>Bacteria</taxon>
        <taxon>Pseudomonadati</taxon>
        <taxon>Pseudomonadota</taxon>
        <taxon>Alphaproteobacteria</taxon>
        <taxon>Sphingomonadales</taxon>
        <taxon>Sphingomonadaceae</taxon>
        <taxon>Novosphingobium</taxon>
    </lineage>
</organism>
<comment type="caution">
    <text evidence="2">The sequence shown here is derived from an EMBL/GenBank/DDBJ whole genome shotgun (WGS) entry which is preliminary data.</text>
</comment>
<dbReference type="InterPro" id="IPR037401">
    <property type="entry name" value="SnoaL-like"/>
</dbReference>
<evidence type="ECO:0000313" key="2">
    <source>
        <dbReference type="EMBL" id="GEN98976.1"/>
    </source>
</evidence>
<dbReference type="AlphaFoldDB" id="A0A512AH35"/>